<feature type="binding site" evidence="12">
    <location>
        <position position="51"/>
    </location>
    <ligand>
        <name>[4Fe-4S] cluster</name>
        <dbReference type="ChEBI" id="CHEBI:49883"/>
        <label>1</label>
        <note>4Fe-4S-S-AdoMet</note>
    </ligand>
</feature>
<comment type="caution">
    <text evidence="14">The sequence shown here is derived from an EMBL/GenBank/DDBJ whole genome shotgun (WGS) entry which is preliminary data.</text>
</comment>
<keyword evidence="6 12" id="KW-0408">Iron</keyword>
<feature type="binding site" evidence="12">
    <location>
        <position position="280"/>
    </location>
    <ligand>
        <name>[4Fe-4S] cluster</name>
        <dbReference type="ChEBI" id="CHEBI:49883"/>
        <label>2</label>
        <note>4Fe-4S-substrate</note>
    </ligand>
</feature>
<evidence type="ECO:0000256" key="2">
    <source>
        <dbReference type="ARBA" id="ARBA00022485"/>
    </source>
</evidence>
<name>A0ABN1HX05_9ACTN</name>
<keyword evidence="15" id="KW-1185">Reference proteome</keyword>
<comment type="similarity">
    <text evidence="12">Belongs to the radical SAM superfamily. MoaA family.</text>
</comment>
<dbReference type="InterPro" id="IPR000385">
    <property type="entry name" value="MoaA_NifB_PqqE_Fe-S-bd_CS"/>
</dbReference>
<feature type="binding site" evidence="12">
    <location>
        <position position="40"/>
    </location>
    <ligand>
        <name>GTP</name>
        <dbReference type="ChEBI" id="CHEBI:37565"/>
    </ligand>
</feature>
<dbReference type="Pfam" id="PF06463">
    <property type="entry name" value="Mob_synth_C"/>
    <property type="match status" value="1"/>
</dbReference>
<evidence type="ECO:0000256" key="5">
    <source>
        <dbReference type="ARBA" id="ARBA00022741"/>
    </source>
</evidence>
<dbReference type="InterPro" id="IPR013483">
    <property type="entry name" value="MoaA"/>
</dbReference>
<evidence type="ECO:0000256" key="12">
    <source>
        <dbReference type="HAMAP-Rule" id="MF_01225"/>
    </source>
</evidence>
<reference evidence="14 15" key="1">
    <citation type="journal article" date="2019" name="Int. J. Syst. Evol. Microbiol.">
        <title>The Global Catalogue of Microorganisms (GCM) 10K type strain sequencing project: providing services to taxonomists for standard genome sequencing and annotation.</title>
        <authorList>
            <consortium name="The Broad Institute Genomics Platform"/>
            <consortium name="The Broad Institute Genome Sequencing Center for Infectious Disease"/>
            <person name="Wu L."/>
            <person name="Ma J."/>
        </authorList>
    </citation>
    <scope>NUCLEOTIDE SEQUENCE [LARGE SCALE GENOMIC DNA]</scope>
    <source>
        <strain evidence="14 15">JCM 10367</strain>
    </source>
</reference>
<keyword evidence="4 12" id="KW-0479">Metal-binding</keyword>
<keyword evidence="3 12" id="KW-0949">S-adenosyl-L-methionine</keyword>
<dbReference type="CDD" id="cd21117">
    <property type="entry name" value="Twitch_MoaA"/>
    <property type="match status" value="1"/>
</dbReference>
<gene>
    <name evidence="14" type="primary">moaA_3</name>
    <name evidence="12" type="synonym">moaA</name>
    <name evidence="14" type="ORF">GCM10009535_58460</name>
</gene>
<feature type="binding site" evidence="12">
    <location>
        <position position="53"/>
    </location>
    <ligand>
        <name>S-adenosyl-L-methionine</name>
        <dbReference type="ChEBI" id="CHEBI:59789"/>
    </ligand>
</feature>
<keyword evidence="2 12" id="KW-0004">4Fe-4S</keyword>
<evidence type="ECO:0000256" key="7">
    <source>
        <dbReference type="ARBA" id="ARBA00023014"/>
    </source>
</evidence>
<sequence length="366" mass="41166">MLLRSGERTVADDVGHNSSAVAAGSERVVDQYRRPLRNLRISVVDRCNLRCQYCMPEKDYVWLAREDLLSFEEISRLTDVFIGLGVQKVRLTGGEPLLRRDMPELVRQLARKQDIRDLAMTTNGVRLAEQAETLRDAGLHRVTVSLDTLRPERFLTLTRRDCLSAVLEGIRSLTPAGFTDTKIDTVVIRGVNDDELTELIEFCRQVPAEVRFIEYMDVGGATGWSSEKVLTREEILAALARHYGSVEPVVDEDESAPADRFALPDGTTFGVISSTTQPFCGSCDRARLTADGIWYRCLYALTGTDLRTPLRDGATDDELRGVIESVWRARRDRGAEARLAARHRRPLLSAERLKRDPHLEMHTRGG</sequence>
<feature type="binding site" evidence="12">
    <location>
        <position position="90"/>
    </location>
    <ligand>
        <name>GTP</name>
        <dbReference type="ChEBI" id="CHEBI:37565"/>
    </ligand>
</feature>
<accession>A0ABN1HX05</accession>
<keyword evidence="9 12" id="KW-0501">Molybdenum cofactor biosynthesis</keyword>
<keyword evidence="8 12" id="KW-0342">GTP-binding</keyword>
<dbReference type="Pfam" id="PF04055">
    <property type="entry name" value="Radical_SAM"/>
    <property type="match status" value="1"/>
</dbReference>
<evidence type="ECO:0000256" key="3">
    <source>
        <dbReference type="ARBA" id="ARBA00022691"/>
    </source>
</evidence>
<keyword evidence="5 12" id="KW-0547">Nucleotide-binding</keyword>
<feature type="binding site" evidence="12">
    <location>
        <position position="47"/>
    </location>
    <ligand>
        <name>[4Fe-4S] cluster</name>
        <dbReference type="ChEBI" id="CHEBI:49883"/>
        <label>1</label>
        <note>4Fe-4S-S-AdoMet</note>
    </ligand>
</feature>
<evidence type="ECO:0000259" key="13">
    <source>
        <dbReference type="PROSITE" id="PS51918"/>
    </source>
</evidence>
<feature type="binding site" evidence="12">
    <location>
        <position position="54"/>
    </location>
    <ligand>
        <name>[4Fe-4S] cluster</name>
        <dbReference type="ChEBI" id="CHEBI:49883"/>
        <label>1</label>
        <note>4Fe-4S-S-AdoMet</note>
    </ligand>
</feature>
<comment type="subunit">
    <text evidence="12">Monomer and homodimer.</text>
</comment>
<dbReference type="Gene3D" id="3.20.20.70">
    <property type="entry name" value="Aldolase class I"/>
    <property type="match status" value="1"/>
</dbReference>
<dbReference type="SFLD" id="SFLDG01383">
    <property type="entry name" value="cyclic_pyranopterin_phosphate"/>
    <property type="match status" value="1"/>
</dbReference>
<feature type="binding site" evidence="12">
    <location>
        <position position="216"/>
    </location>
    <ligand>
        <name>S-adenosyl-L-methionine</name>
        <dbReference type="ChEBI" id="CHEBI:59789"/>
    </ligand>
</feature>
<dbReference type="PROSITE" id="PS01305">
    <property type="entry name" value="MOAA_NIFB_PQQE"/>
    <property type="match status" value="1"/>
</dbReference>
<dbReference type="SUPFAM" id="SSF102114">
    <property type="entry name" value="Radical SAM enzymes"/>
    <property type="match status" value="1"/>
</dbReference>
<dbReference type="CDD" id="cd01335">
    <property type="entry name" value="Radical_SAM"/>
    <property type="match status" value="1"/>
</dbReference>
<keyword evidence="10 12" id="KW-0456">Lyase</keyword>
<comment type="pathway">
    <text evidence="12">Cofactor biosynthesis; molybdopterin biosynthesis.</text>
</comment>
<feature type="binding site" evidence="12">
    <location>
        <begin position="285"/>
        <end position="287"/>
    </location>
    <ligand>
        <name>GTP</name>
        <dbReference type="ChEBI" id="CHEBI:37565"/>
    </ligand>
</feature>
<feature type="binding site" evidence="12">
    <location>
        <position position="145"/>
    </location>
    <ligand>
        <name>S-adenosyl-L-methionine</name>
        <dbReference type="ChEBI" id="CHEBI:59789"/>
    </ligand>
</feature>
<organism evidence="14 15">
    <name type="scientific">Streptomyces thermocarboxydovorans</name>
    <dbReference type="NCBI Taxonomy" id="59298"/>
    <lineage>
        <taxon>Bacteria</taxon>
        <taxon>Bacillati</taxon>
        <taxon>Actinomycetota</taxon>
        <taxon>Actinomycetes</taxon>
        <taxon>Kitasatosporales</taxon>
        <taxon>Streptomycetaceae</taxon>
        <taxon>Streptomyces</taxon>
    </lineage>
</organism>
<feature type="domain" description="Radical SAM core" evidence="13">
    <location>
        <begin position="31"/>
        <end position="247"/>
    </location>
</feature>
<feature type="binding site" evidence="12">
    <location>
        <position position="121"/>
    </location>
    <ligand>
        <name>GTP</name>
        <dbReference type="ChEBI" id="CHEBI:37565"/>
    </ligand>
</feature>
<feature type="binding site" evidence="12">
    <location>
        <position position="94"/>
    </location>
    <ligand>
        <name>S-adenosyl-L-methionine</name>
        <dbReference type="ChEBI" id="CHEBI:59789"/>
    </ligand>
</feature>
<dbReference type="PANTHER" id="PTHR22960:SF0">
    <property type="entry name" value="MOLYBDENUM COFACTOR BIOSYNTHESIS PROTEIN 1"/>
    <property type="match status" value="1"/>
</dbReference>
<dbReference type="PROSITE" id="PS51918">
    <property type="entry name" value="RADICAL_SAM"/>
    <property type="match status" value="1"/>
</dbReference>
<evidence type="ECO:0000256" key="1">
    <source>
        <dbReference type="ARBA" id="ARBA00012167"/>
    </source>
</evidence>
<dbReference type="NCBIfam" id="TIGR02666">
    <property type="entry name" value="moaA"/>
    <property type="match status" value="1"/>
</dbReference>
<evidence type="ECO:0000256" key="11">
    <source>
        <dbReference type="ARBA" id="ARBA00048697"/>
    </source>
</evidence>
<dbReference type="Proteomes" id="UP001500724">
    <property type="component" value="Unassembled WGS sequence"/>
</dbReference>
<evidence type="ECO:0000256" key="6">
    <source>
        <dbReference type="ARBA" id="ARBA00023004"/>
    </source>
</evidence>
<evidence type="ECO:0000256" key="8">
    <source>
        <dbReference type="ARBA" id="ARBA00023134"/>
    </source>
</evidence>
<dbReference type="PANTHER" id="PTHR22960">
    <property type="entry name" value="MOLYBDOPTERIN COFACTOR SYNTHESIS PROTEIN A"/>
    <property type="match status" value="1"/>
</dbReference>
<dbReference type="SFLD" id="SFLDS00029">
    <property type="entry name" value="Radical_SAM"/>
    <property type="match status" value="1"/>
</dbReference>
<feature type="binding site" evidence="12">
    <location>
        <position position="182"/>
    </location>
    <ligand>
        <name>GTP</name>
        <dbReference type="ChEBI" id="CHEBI:37565"/>
    </ligand>
</feature>
<feature type="binding site" evidence="12">
    <location>
        <position position="297"/>
    </location>
    <ligand>
        <name>[4Fe-4S] cluster</name>
        <dbReference type="ChEBI" id="CHEBI:49883"/>
        <label>2</label>
        <note>4Fe-4S-substrate</note>
    </ligand>
</feature>
<evidence type="ECO:0000313" key="14">
    <source>
        <dbReference type="EMBL" id="GAA0671011.1"/>
    </source>
</evidence>
<dbReference type="InterPro" id="IPR040064">
    <property type="entry name" value="MoaA-like"/>
</dbReference>
<evidence type="ECO:0000256" key="10">
    <source>
        <dbReference type="ARBA" id="ARBA00023239"/>
    </source>
</evidence>
<dbReference type="SFLD" id="SFLDG01386">
    <property type="entry name" value="main_SPASM_domain-containing"/>
    <property type="match status" value="1"/>
</dbReference>
<evidence type="ECO:0000256" key="9">
    <source>
        <dbReference type="ARBA" id="ARBA00023150"/>
    </source>
</evidence>
<dbReference type="InterPro" id="IPR010505">
    <property type="entry name" value="MoaA_twitch"/>
</dbReference>
<comment type="cofactor">
    <cofactor evidence="12">
        <name>[4Fe-4S] cluster</name>
        <dbReference type="ChEBI" id="CHEBI:49883"/>
    </cofactor>
    <text evidence="12">Binds 2 [4Fe-4S] clusters. Binds 1 [4Fe-4S] cluster coordinated with 3 cysteines and an exchangeable S-adenosyl-L-methionine and 1 [4Fe-4S] cluster coordinated with 3 cysteines and the GTP-derived substrate.</text>
</comment>
<dbReference type="HAMAP" id="MF_01225_B">
    <property type="entry name" value="MoaA_B"/>
    <property type="match status" value="1"/>
</dbReference>
<dbReference type="InterPro" id="IPR007197">
    <property type="entry name" value="rSAM"/>
</dbReference>
<dbReference type="InterPro" id="IPR050105">
    <property type="entry name" value="MoCo_biosynth_MoaA/MoaC"/>
</dbReference>
<proteinExistence type="inferred from homology"/>
<comment type="catalytic activity">
    <reaction evidence="11 12">
        <text>GTP + AH2 + S-adenosyl-L-methionine = (8S)-3',8-cyclo-7,8-dihydroguanosine 5'-triphosphate + 5'-deoxyadenosine + L-methionine + A + H(+)</text>
        <dbReference type="Rhea" id="RHEA:49576"/>
        <dbReference type="ChEBI" id="CHEBI:13193"/>
        <dbReference type="ChEBI" id="CHEBI:15378"/>
        <dbReference type="ChEBI" id="CHEBI:17319"/>
        <dbReference type="ChEBI" id="CHEBI:17499"/>
        <dbReference type="ChEBI" id="CHEBI:37565"/>
        <dbReference type="ChEBI" id="CHEBI:57844"/>
        <dbReference type="ChEBI" id="CHEBI:59789"/>
        <dbReference type="ChEBI" id="CHEBI:131766"/>
        <dbReference type="EC" id="4.1.99.22"/>
    </reaction>
</comment>
<comment type="function">
    <text evidence="12">Catalyzes the cyclization of GTP to (8S)-3',8-cyclo-7,8-dihydroguanosine 5'-triphosphate.</text>
</comment>
<dbReference type="InterPro" id="IPR058240">
    <property type="entry name" value="rSAM_sf"/>
</dbReference>
<feature type="binding site" evidence="12">
    <location>
        <position position="283"/>
    </location>
    <ligand>
        <name>[4Fe-4S] cluster</name>
        <dbReference type="ChEBI" id="CHEBI:49883"/>
        <label>2</label>
        <note>4Fe-4S-substrate</note>
    </ligand>
</feature>
<evidence type="ECO:0000256" key="4">
    <source>
        <dbReference type="ARBA" id="ARBA00022723"/>
    </source>
</evidence>
<dbReference type="SFLD" id="SFLDG01067">
    <property type="entry name" value="SPASM/twitch_domain_containing"/>
    <property type="match status" value="1"/>
</dbReference>
<dbReference type="SMART" id="SM00729">
    <property type="entry name" value="Elp3"/>
    <property type="match status" value="1"/>
</dbReference>
<keyword evidence="7 12" id="KW-0411">Iron-sulfur</keyword>
<protein>
    <recommendedName>
        <fullName evidence="1 12">GTP 3',8-cyclase</fullName>
        <ecNumber evidence="1 12">4.1.99.22</ecNumber>
    </recommendedName>
    <alternativeName>
        <fullName evidence="12">Molybdenum cofactor biosynthesis protein A</fullName>
    </alternativeName>
</protein>
<evidence type="ECO:0000313" key="15">
    <source>
        <dbReference type="Proteomes" id="UP001500724"/>
    </source>
</evidence>
<dbReference type="EC" id="4.1.99.22" evidence="1 12"/>
<dbReference type="InterPro" id="IPR006638">
    <property type="entry name" value="Elp3/MiaA/NifB-like_rSAM"/>
</dbReference>
<dbReference type="EMBL" id="BAAAGU010000098">
    <property type="protein sequence ID" value="GAA0671011.1"/>
    <property type="molecule type" value="Genomic_DNA"/>
</dbReference>
<dbReference type="InterPro" id="IPR013785">
    <property type="entry name" value="Aldolase_TIM"/>
</dbReference>